<evidence type="ECO:0000313" key="2">
    <source>
        <dbReference type="Proteomes" id="UP000252585"/>
    </source>
</evidence>
<dbReference type="AlphaFoldDB" id="A0A368XLK6"/>
<comment type="caution">
    <text evidence="1">The sequence shown here is derived from an EMBL/GenBank/DDBJ whole genome shotgun (WGS) entry which is preliminary data.</text>
</comment>
<protein>
    <recommendedName>
        <fullName evidence="3">Hydrolase</fullName>
    </recommendedName>
</protein>
<evidence type="ECO:0008006" key="3">
    <source>
        <dbReference type="Google" id="ProtNLM"/>
    </source>
</evidence>
<organism evidence="1 2">
    <name type="scientific">Saliterribacillus persicus</name>
    <dbReference type="NCBI Taxonomy" id="930114"/>
    <lineage>
        <taxon>Bacteria</taxon>
        <taxon>Bacillati</taxon>
        <taxon>Bacillota</taxon>
        <taxon>Bacilli</taxon>
        <taxon>Bacillales</taxon>
        <taxon>Bacillaceae</taxon>
        <taxon>Saliterribacillus</taxon>
    </lineage>
</organism>
<sequence length="108" mass="12621">MKVEKQKYYVNVGTQEISQVPYGNNDDFTIYADEAEVYLLRKVFNGMHDADQSSFWRTHIPFKPYHNDSENDAYDAGIVDAYRMLYQLGDDSTRNNIKELGIILEDKE</sequence>
<dbReference type="Proteomes" id="UP000252585">
    <property type="component" value="Unassembled WGS sequence"/>
</dbReference>
<gene>
    <name evidence="1" type="ORF">DFR57_1089</name>
</gene>
<proteinExistence type="predicted"/>
<name>A0A368XLK6_9BACI</name>
<reference evidence="1 2" key="1">
    <citation type="submission" date="2018-07" db="EMBL/GenBank/DDBJ databases">
        <title>Genomic Encyclopedia of Type Strains, Phase IV (KMG-IV): sequencing the most valuable type-strain genomes for metagenomic binning, comparative biology and taxonomic classification.</title>
        <authorList>
            <person name="Goeker M."/>
        </authorList>
    </citation>
    <scope>NUCLEOTIDE SEQUENCE [LARGE SCALE GENOMIC DNA]</scope>
    <source>
        <strain evidence="1 2">DSM 27696</strain>
    </source>
</reference>
<dbReference type="RefSeq" id="WP_114353068.1">
    <property type="nucleotide sequence ID" value="NZ_QPJJ01000008.1"/>
</dbReference>
<evidence type="ECO:0000313" key="1">
    <source>
        <dbReference type="EMBL" id="RCW66914.1"/>
    </source>
</evidence>
<dbReference type="EMBL" id="QPJJ01000008">
    <property type="protein sequence ID" value="RCW66914.1"/>
    <property type="molecule type" value="Genomic_DNA"/>
</dbReference>
<dbReference type="OrthoDB" id="2706506at2"/>
<keyword evidence="2" id="KW-1185">Reference proteome</keyword>
<accession>A0A368XLK6</accession>